<dbReference type="InterPro" id="IPR036188">
    <property type="entry name" value="FAD/NAD-bd_sf"/>
</dbReference>
<sequence length="515" mass="57084">MKVVICGGGPVGALAALYAGLRGHEVEVYEMRGDPRCEEKTAAHQVGKSINITMSDRGFKALERSGDHDLVRDVVRGTIGVHSREVHHVSATGELTTTQVRYSTEEGKDLKVVSREGLRMVLLNRLFALPNVKVFFNQKLLHTDLNAKEAVFTDSRSDPWGVQSFARVRFDLIIGADGSHSAVRHNLARFNHLNMTTRWLDTWWCEFHIPQGPDGQPKIHLDCLHVWPTKDFMFIALPNPQGTFTCNLFAPEAIFRHLKANAAHDRAGLVHFFEAHFPGIVPRLMTPAELTAQFAQTTPAALQDMRVSPVSYGDACVLVGDAAHTMVPFYGQGLNTGLEDVRVLFDDGYFERLTCGSGSQKSKRDNLGLVLSSLSSSSEPLAEYSAHRQPDVAIMNQFALDNYHVMRNGLRPAQYPQLLRRRLEETVQTHFPGLDWCTLYSRVAFSSERFSVIKQKDDLQRAVFHVLLALILIIVLATLLWVVASSDLDTVGESMRAVVGNGASATVGILGSQSQ</sequence>
<dbReference type="PRINTS" id="PR00420">
    <property type="entry name" value="RNGMNOXGNASE"/>
</dbReference>
<evidence type="ECO:0000256" key="6">
    <source>
        <dbReference type="ARBA" id="ARBA00023002"/>
    </source>
</evidence>
<comment type="cofactor">
    <cofactor evidence="1">
        <name>FAD</name>
        <dbReference type="ChEBI" id="CHEBI:57692"/>
    </cofactor>
</comment>
<keyword evidence="11" id="KW-1185">Reference proteome</keyword>
<keyword evidence="8" id="KW-0812">Transmembrane</keyword>
<evidence type="ECO:0000313" key="11">
    <source>
        <dbReference type="Proteomes" id="UP001446871"/>
    </source>
</evidence>
<organism evidence="10 11">
    <name type="scientific">Apiospora saccharicola</name>
    <dbReference type="NCBI Taxonomy" id="335842"/>
    <lineage>
        <taxon>Eukaryota</taxon>
        <taxon>Fungi</taxon>
        <taxon>Dikarya</taxon>
        <taxon>Ascomycota</taxon>
        <taxon>Pezizomycotina</taxon>
        <taxon>Sordariomycetes</taxon>
        <taxon>Xylariomycetidae</taxon>
        <taxon>Amphisphaeriales</taxon>
        <taxon>Apiosporaceae</taxon>
        <taxon>Apiospora</taxon>
    </lineage>
</organism>
<evidence type="ECO:0000313" key="10">
    <source>
        <dbReference type="EMBL" id="KAK8076966.1"/>
    </source>
</evidence>
<dbReference type="Gene3D" id="3.50.50.60">
    <property type="entry name" value="FAD/NAD(P)-binding domain"/>
    <property type="match status" value="1"/>
</dbReference>
<dbReference type="InterPro" id="IPR002938">
    <property type="entry name" value="FAD-bd"/>
</dbReference>
<accession>A0ABR1W0E5</accession>
<keyword evidence="7" id="KW-0503">Monooxygenase</keyword>
<keyword evidence="8" id="KW-0472">Membrane</keyword>
<dbReference type="EMBL" id="JAQQWM010000002">
    <property type="protein sequence ID" value="KAK8076966.1"/>
    <property type="molecule type" value="Genomic_DNA"/>
</dbReference>
<proteinExistence type="predicted"/>
<evidence type="ECO:0000256" key="2">
    <source>
        <dbReference type="ARBA" id="ARBA00005179"/>
    </source>
</evidence>
<evidence type="ECO:0000259" key="9">
    <source>
        <dbReference type="Pfam" id="PF01494"/>
    </source>
</evidence>
<protein>
    <submittedName>
        <fullName evidence="10">Kynurenine 3-monooxygenase</fullName>
    </submittedName>
</protein>
<keyword evidence="3" id="KW-0285">Flavoprotein</keyword>
<dbReference type="SUPFAM" id="SSF51905">
    <property type="entry name" value="FAD/NAD(P)-binding domain"/>
    <property type="match status" value="1"/>
</dbReference>
<dbReference type="Pfam" id="PF01494">
    <property type="entry name" value="FAD_binding_3"/>
    <property type="match status" value="1"/>
</dbReference>
<gene>
    <name evidence="10" type="ORF">PG996_003136</name>
</gene>
<keyword evidence="4" id="KW-0274">FAD</keyword>
<comment type="pathway">
    <text evidence="2">Secondary metabolite biosynthesis.</text>
</comment>
<keyword evidence="8" id="KW-1133">Transmembrane helix</keyword>
<keyword evidence="5" id="KW-0521">NADP</keyword>
<feature type="transmembrane region" description="Helical" evidence="8">
    <location>
        <begin position="462"/>
        <end position="484"/>
    </location>
</feature>
<evidence type="ECO:0000256" key="7">
    <source>
        <dbReference type="ARBA" id="ARBA00023033"/>
    </source>
</evidence>
<dbReference type="PANTHER" id="PTHR46028:SF2">
    <property type="entry name" value="KYNURENINE 3-MONOOXYGENASE"/>
    <property type="match status" value="1"/>
</dbReference>
<reference evidence="10 11" key="1">
    <citation type="submission" date="2023-01" db="EMBL/GenBank/DDBJ databases">
        <title>Analysis of 21 Apiospora genomes using comparative genomics revels a genus with tremendous synthesis potential of carbohydrate active enzymes and secondary metabolites.</title>
        <authorList>
            <person name="Sorensen T."/>
        </authorList>
    </citation>
    <scope>NUCLEOTIDE SEQUENCE [LARGE SCALE GENOMIC DNA]</scope>
    <source>
        <strain evidence="10 11">CBS 83171</strain>
    </source>
</reference>
<evidence type="ECO:0000256" key="3">
    <source>
        <dbReference type="ARBA" id="ARBA00022630"/>
    </source>
</evidence>
<keyword evidence="6" id="KW-0560">Oxidoreductase</keyword>
<name>A0ABR1W0E5_9PEZI</name>
<evidence type="ECO:0000256" key="1">
    <source>
        <dbReference type="ARBA" id="ARBA00001974"/>
    </source>
</evidence>
<feature type="domain" description="FAD-binding" evidence="9">
    <location>
        <begin position="2"/>
        <end position="344"/>
    </location>
</feature>
<evidence type="ECO:0000256" key="4">
    <source>
        <dbReference type="ARBA" id="ARBA00022827"/>
    </source>
</evidence>
<evidence type="ECO:0000256" key="5">
    <source>
        <dbReference type="ARBA" id="ARBA00022857"/>
    </source>
</evidence>
<dbReference type="PANTHER" id="PTHR46028">
    <property type="entry name" value="KYNURENINE 3-MONOOXYGENASE"/>
    <property type="match status" value="1"/>
</dbReference>
<comment type="caution">
    <text evidence="10">The sequence shown here is derived from an EMBL/GenBank/DDBJ whole genome shotgun (WGS) entry which is preliminary data.</text>
</comment>
<evidence type="ECO:0000256" key="8">
    <source>
        <dbReference type="SAM" id="Phobius"/>
    </source>
</evidence>
<dbReference type="Proteomes" id="UP001446871">
    <property type="component" value="Unassembled WGS sequence"/>
</dbReference>